<dbReference type="AlphaFoldDB" id="A0A0A9AFS5"/>
<reference evidence="1" key="2">
    <citation type="journal article" date="2015" name="Data Brief">
        <title>Shoot transcriptome of the giant reed, Arundo donax.</title>
        <authorList>
            <person name="Barrero R.A."/>
            <person name="Guerrero F.D."/>
            <person name="Moolhuijzen P."/>
            <person name="Goolsby J.A."/>
            <person name="Tidwell J."/>
            <person name="Bellgard S.E."/>
            <person name="Bellgard M.I."/>
        </authorList>
    </citation>
    <scope>NUCLEOTIDE SEQUENCE</scope>
    <source>
        <tissue evidence="1">Shoot tissue taken approximately 20 cm above the soil surface</tissue>
    </source>
</reference>
<accession>A0A0A9AFS5</accession>
<evidence type="ECO:0000313" key="1">
    <source>
        <dbReference type="EMBL" id="JAD47780.1"/>
    </source>
</evidence>
<dbReference type="EMBL" id="GBRH01250115">
    <property type="protein sequence ID" value="JAD47780.1"/>
    <property type="molecule type" value="Transcribed_RNA"/>
</dbReference>
<organism evidence="1">
    <name type="scientific">Arundo donax</name>
    <name type="common">Giant reed</name>
    <name type="synonym">Donax arundinaceus</name>
    <dbReference type="NCBI Taxonomy" id="35708"/>
    <lineage>
        <taxon>Eukaryota</taxon>
        <taxon>Viridiplantae</taxon>
        <taxon>Streptophyta</taxon>
        <taxon>Embryophyta</taxon>
        <taxon>Tracheophyta</taxon>
        <taxon>Spermatophyta</taxon>
        <taxon>Magnoliopsida</taxon>
        <taxon>Liliopsida</taxon>
        <taxon>Poales</taxon>
        <taxon>Poaceae</taxon>
        <taxon>PACMAD clade</taxon>
        <taxon>Arundinoideae</taxon>
        <taxon>Arundineae</taxon>
        <taxon>Arundo</taxon>
    </lineage>
</organism>
<protein>
    <submittedName>
        <fullName evidence="1">Uncharacterized protein</fullName>
    </submittedName>
</protein>
<proteinExistence type="predicted"/>
<name>A0A0A9AFS5_ARUDO</name>
<sequence length="41" mass="4657">MAFRCMRDEIVIDGFLLKTSGRFEVDVGLSVWLLSVVHCVN</sequence>
<reference evidence="1" key="1">
    <citation type="submission" date="2014-09" db="EMBL/GenBank/DDBJ databases">
        <authorList>
            <person name="Magalhaes I.L.F."/>
            <person name="Oliveira U."/>
            <person name="Santos F.R."/>
            <person name="Vidigal T.H.D.A."/>
            <person name="Brescovit A.D."/>
            <person name="Santos A.J."/>
        </authorList>
    </citation>
    <scope>NUCLEOTIDE SEQUENCE</scope>
    <source>
        <tissue evidence="1">Shoot tissue taken approximately 20 cm above the soil surface</tissue>
    </source>
</reference>